<dbReference type="GeneTree" id="ENSGT00940000165273"/>
<evidence type="ECO:0000313" key="4">
    <source>
        <dbReference type="Proteomes" id="UP000472272"/>
    </source>
</evidence>
<evidence type="ECO:0000259" key="2">
    <source>
        <dbReference type="PROSITE" id="PS50279"/>
    </source>
</evidence>
<dbReference type="OMA" id="EPNANNF"/>
<dbReference type="InterPro" id="IPR020901">
    <property type="entry name" value="Prtase_inh_Kunz-CS"/>
</dbReference>
<dbReference type="PROSITE" id="PS00280">
    <property type="entry name" value="BPTI_KUNITZ_1"/>
    <property type="match status" value="2"/>
</dbReference>
<dbReference type="AlphaFoldDB" id="A0A670KEG2"/>
<dbReference type="Pfam" id="PF00014">
    <property type="entry name" value="Kunitz_BPTI"/>
    <property type="match status" value="2"/>
</dbReference>
<keyword evidence="4" id="KW-1185">Reference proteome</keyword>
<reference evidence="3 4" key="1">
    <citation type="journal article" date="2019" name="Proc. Natl. Acad. Sci. U.S.A.">
        <title>Regulatory changes in pterin and carotenoid genes underlie balanced color polymorphisms in the wall lizard.</title>
        <authorList>
            <person name="Andrade P."/>
            <person name="Pinho C."/>
            <person name="Perez I de Lanuza G."/>
            <person name="Afonso S."/>
            <person name="Brejcha J."/>
            <person name="Rubin C.J."/>
            <person name="Wallerman O."/>
            <person name="Pereira P."/>
            <person name="Sabatino S.J."/>
            <person name="Bellati A."/>
            <person name="Pellitteri-Rosa D."/>
            <person name="Bosakova Z."/>
            <person name="Bunikis I."/>
            <person name="Carretero M.A."/>
            <person name="Feiner N."/>
            <person name="Marsik P."/>
            <person name="Pauperio F."/>
            <person name="Salvi D."/>
            <person name="Soler L."/>
            <person name="While G.M."/>
            <person name="Uller T."/>
            <person name="Font E."/>
            <person name="Andersson L."/>
            <person name="Carneiro M."/>
        </authorList>
    </citation>
    <scope>NUCLEOTIDE SEQUENCE</scope>
</reference>
<protein>
    <recommendedName>
        <fullName evidence="2">BPTI/Kunitz inhibitor domain-containing protein</fullName>
    </recommendedName>
</protein>
<reference evidence="3" key="2">
    <citation type="submission" date="2025-08" db="UniProtKB">
        <authorList>
            <consortium name="Ensembl"/>
        </authorList>
    </citation>
    <scope>IDENTIFICATION</scope>
</reference>
<accession>A0A670KEG2</accession>
<feature type="domain" description="BPTI/Kunitz inhibitor" evidence="2">
    <location>
        <begin position="130"/>
        <end position="180"/>
    </location>
</feature>
<dbReference type="GO" id="GO:0004867">
    <property type="term" value="F:serine-type endopeptidase inhibitor activity"/>
    <property type="evidence" value="ECO:0007669"/>
    <property type="project" value="InterPro"/>
</dbReference>
<evidence type="ECO:0000256" key="1">
    <source>
        <dbReference type="ARBA" id="ARBA00023157"/>
    </source>
</evidence>
<reference evidence="3" key="3">
    <citation type="submission" date="2025-09" db="UniProtKB">
        <authorList>
            <consortium name="Ensembl"/>
        </authorList>
    </citation>
    <scope>IDENTIFICATION</scope>
</reference>
<dbReference type="PROSITE" id="PS50279">
    <property type="entry name" value="BPTI_KUNITZ_2"/>
    <property type="match status" value="2"/>
</dbReference>
<dbReference type="CDD" id="cd00109">
    <property type="entry name" value="Kunitz-type"/>
    <property type="match status" value="2"/>
</dbReference>
<dbReference type="SUPFAM" id="SSF57362">
    <property type="entry name" value="BPTI-like"/>
    <property type="match status" value="3"/>
</dbReference>
<dbReference type="PRINTS" id="PR00759">
    <property type="entry name" value="BASICPTASE"/>
</dbReference>
<organism evidence="3 4">
    <name type="scientific">Podarcis muralis</name>
    <name type="common">Wall lizard</name>
    <name type="synonym">Lacerta muralis</name>
    <dbReference type="NCBI Taxonomy" id="64176"/>
    <lineage>
        <taxon>Eukaryota</taxon>
        <taxon>Metazoa</taxon>
        <taxon>Chordata</taxon>
        <taxon>Craniata</taxon>
        <taxon>Vertebrata</taxon>
        <taxon>Euteleostomi</taxon>
        <taxon>Lepidosauria</taxon>
        <taxon>Squamata</taxon>
        <taxon>Bifurcata</taxon>
        <taxon>Unidentata</taxon>
        <taxon>Episquamata</taxon>
        <taxon>Laterata</taxon>
        <taxon>Lacertibaenia</taxon>
        <taxon>Lacertidae</taxon>
        <taxon>Podarcis</taxon>
    </lineage>
</organism>
<dbReference type="PANTHER" id="PTHR10083:SF379">
    <property type="entry name" value="TISSUE FACTOR PATHWAY INHIBITOR"/>
    <property type="match status" value="1"/>
</dbReference>
<dbReference type="Gene3D" id="4.10.410.10">
    <property type="entry name" value="Pancreatic trypsin inhibitor Kunitz domain"/>
    <property type="match status" value="3"/>
</dbReference>
<dbReference type="Proteomes" id="UP000472272">
    <property type="component" value="Chromosome 15"/>
</dbReference>
<proteinExistence type="predicted"/>
<dbReference type="InterPro" id="IPR036880">
    <property type="entry name" value="Kunitz_BPTI_sf"/>
</dbReference>
<dbReference type="GO" id="GO:0005615">
    <property type="term" value="C:extracellular space"/>
    <property type="evidence" value="ECO:0007669"/>
    <property type="project" value="TreeGrafter"/>
</dbReference>
<dbReference type="InterPro" id="IPR002223">
    <property type="entry name" value="Kunitz_BPTI"/>
</dbReference>
<dbReference type="PANTHER" id="PTHR10083">
    <property type="entry name" value="KUNITZ-TYPE PROTEASE INHIBITOR-RELATED"/>
    <property type="match status" value="1"/>
</dbReference>
<dbReference type="InterPro" id="IPR050098">
    <property type="entry name" value="TFPI/VKTCI-like"/>
</dbReference>
<feature type="domain" description="BPTI/Kunitz inhibitor" evidence="2">
    <location>
        <begin position="38"/>
        <end position="88"/>
    </location>
</feature>
<sequence length="232" mass="26792">FIILVPLFSSVTLQFVNLILNIWLSEVDTALTFFTQPNAEPLNYRSCRDSIPRFFFNTETKMCEQFIFGGCEPNANNFLKYASCYQECGRFGKNKEQFIFGGCEPNANNFLKYASCYQECGRFAGIPRICKIAKSHGSCRGNYPRYFFNVETLQCEKFIYSGCGGTENNFVSLTDCTHGCESYGKRNFFLKKPHFRHLKVRVDKYVPLQLKGKRRFRALLWFARSGLVMLAT</sequence>
<name>A0A670KEG2_PODMU</name>
<dbReference type="Ensembl" id="ENSPMRT00000035220.1">
    <property type="protein sequence ID" value="ENSPMRP00000033202.1"/>
    <property type="gene ID" value="ENSPMRG00000021527.1"/>
</dbReference>
<evidence type="ECO:0000313" key="3">
    <source>
        <dbReference type="Ensembl" id="ENSPMRP00000033202.1"/>
    </source>
</evidence>
<keyword evidence="1" id="KW-1015">Disulfide bond</keyword>
<dbReference type="SMART" id="SM00131">
    <property type="entry name" value="KU"/>
    <property type="match status" value="2"/>
</dbReference>